<dbReference type="Proteomes" id="UP001305414">
    <property type="component" value="Unassembled WGS sequence"/>
</dbReference>
<reference evidence="1 2" key="1">
    <citation type="submission" date="2023-10" db="EMBL/GenBank/DDBJ databases">
        <title>Draft genome sequence of Xylaria bambusicola isolate GMP-LS, the root and basal stem rot pathogen of sugarcane in Indonesia.</title>
        <authorList>
            <person name="Selvaraj P."/>
            <person name="Muralishankar V."/>
            <person name="Muruganantham S."/>
            <person name="Sp S."/>
            <person name="Haryani S."/>
            <person name="Lau K.J.X."/>
            <person name="Naqvi N.I."/>
        </authorList>
    </citation>
    <scope>NUCLEOTIDE SEQUENCE [LARGE SCALE GENOMIC DNA]</scope>
    <source>
        <strain evidence="1">GMP-LS</strain>
    </source>
</reference>
<evidence type="ECO:0000313" key="2">
    <source>
        <dbReference type="Proteomes" id="UP001305414"/>
    </source>
</evidence>
<keyword evidence="2" id="KW-1185">Reference proteome</keyword>
<comment type="caution">
    <text evidence="1">The sequence shown here is derived from an EMBL/GenBank/DDBJ whole genome shotgun (WGS) entry which is preliminary data.</text>
</comment>
<gene>
    <name evidence="1" type="ORF">RRF57_009733</name>
</gene>
<sequence length="155" mass="17934">MVKFLIARGYQVHSRFSYDYGHHSFNLPFPFETKGPKFPDRSTMLGDALVSFATDRLAIVKFLLEEGANTEYPRENYPLLESVFIRASICWEHEDDTVKIFEMLFQDNITVDRSPGQVLLLSLLWALMYSRAYDALISRVHAAVEDLYGLIIVYK</sequence>
<proteinExistence type="predicted"/>
<protein>
    <submittedName>
        <fullName evidence="1">Uncharacterized protein</fullName>
    </submittedName>
</protein>
<accession>A0AAN7UZU1</accession>
<dbReference type="EMBL" id="JAWHQM010000037">
    <property type="protein sequence ID" value="KAK5634019.1"/>
    <property type="molecule type" value="Genomic_DNA"/>
</dbReference>
<name>A0AAN7UZU1_9PEZI</name>
<organism evidence="1 2">
    <name type="scientific">Xylaria bambusicola</name>
    <dbReference type="NCBI Taxonomy" id="326684"/>
    <lineage>
        <taxon>Eukaryota</taxon>
        <taxon>Fungi</taxon>
        <taxon>Dikarya</taxon>
        <taxon>Ascomycota</taxon>
        <taxon>Pezizomycotina</taxon>
        <taxon>Sordariomycetes</taxon>
        <taxon>Xylariomycetidae</taxon>
        <taxon>Xylariales</taxon>
        <taxon>Xylariaceae</taxon>
        <taxon>Xylaria</taxon>
    </lineage>
</organism>
<evidence type="ECO:0000313" key="1">
    <source>
        <dbReference type="EMBL" id="KAK5634019.1"/>
    </source>
</evidence>
<dbReference type="AlphaFoldDB" id="A0AAN7UZU1"/>